<dbReference type="STRING" id="246197.MXAN_0829"/>
<dbReference type="NCBIfam" id="TIGR03296">
    <property type="entry name" value="M6dom_TIGR03296"/>
    <property type="match status" value="1"/>
</dbReference>
<name>Q1DE31_MYXXD</name>
<keyword evidence="2" id="KW-0449">Lipoprotein</keyword>
<dbReference type="GO" id="GO:0006508">
    <property type="term" value="P:proteolysis"/>
    <property type="evidence" value="ECO:0007669"/>
    <property type="project" value="InterPro"/>
</dbReference>
<dbReference type="PROSITE" id="PS51257">
    <property type="entry name" value="PROKAR_LIPOPROTEIN"/>
    <property type="match status" value="1"/>
</dbReference>
<dbReference type="Proteomes" id="UP000002402">
    <property type="component" value="Chromosome"/>
</dbReference>
<evidence type="ECO:0000313" key="3">
    <source>
        <dbReference type="Proteomes" id="UP000002402"/>
    </source>
</evidence>
<reference evidence="2 3" key="1">
    <citation type="journal article" date="2006" name="Proc. Natl. Acad. Sci. U.S.A.">
        <title>Evolution of sensory complexity recorded in a myxobacterial genome.</title>
        <authorList>
            <person name="Goldman B.S."/>
            <person name="Nierman W.C."/>
            <person name="Kaiser D."/>
            <person name="Slater S.C."/>
            <person name="Durkin A.S."/>
            <person name="Eisen J.A."/>
            <person name="Ronning C.M."/>
            <person name="Barbazuk W.B."/>
            <person name="Blanchard M."/>
            <person name="Field C."/>
            <person name="Halling C."/>
            <person name="Hinkle G."/>
            <person name="Iartchuk O."/>
            <person name="Kim H.S."/>
            <person name="Mackenzie C."/>
            <person name="Madupu R."/>
            <person name="Miller N."/>
            <person name="Shvartsbeyn A."/>
            <person name="Sullivan S.A."/>
            <person name="Vaudin M."/>
            <person name="Wiegand R."/>
            <person name="Kaplan H.B."/>
        </authorList>
    </citation>
    <scope>NUCLEOTIDE SEQUENCE [LARGE SCALE GENOMIC DNA]</scope>
    <source>
        <strain evidence="3">DK1622</strain>
    </source>
</reference>
<dbReference type="Gene3D" id="2.60.40.10">
    <property type="entry name" value="Immunoglobulins"/>
    <property type="match status" value="1"/>
</dbReference>
<dbReference type="RefSeq" id="WP_011550952.1">
    <property type="nucleotide sequence ID" value="NC_008095.1"/>
</dbReference>
<keyword evidence="1" id="KW-0732">Signal</keyword>
<dbReference type="GO" id="GO:0008233">
    <property type="term" value="F:peptidase activity"/>
    <property type="evidence" value="ECO:0007669"/>
    <property type="project" value="InterPro"/>
</dbReference>
<dbReference type="AlphaFoldDB" id="Q1DE31"/>
<feature type="chain" id="PRO_5004188541" evidence="1">
    <location>
        <begin position="21"/>
        <end position="691"/>
    </location>
</feature>
<dbReference type="KEGG" id="mxa:MXAN_0829"/>
<gene>
    <name evidence="2" type="ordered locus">MXAN_0829</name>
</gene>
<dbReference type="EMBL" id="CP000113">
    <property type="protein sequence ID" value="ABF89191.1"/>
    <property type="molecule type" value="Genomic_DNA"/>
</dbReference>
<sequence length="691" mass="73452">MSRTWSMVSAVWLAACSAQVSDVDEAQDGSPPHETVSRQESWEGELEVVVVDPPAPAASWEEYFVKQGNQHRQVRFEHGAPPGLRSGLQVKVRGREQGGQLIAQGVDVDTHAASSLSTASACGVSGVQRSLVIMTEFPGMARPGLTPQAVHDVFFSTTRRSLADYWSEVSEGRTTTTGDVVSGYTLDRAYSCSEGAAMREAAVRAADADVDFTQYDRIFIVHPRPQAGCSYAGQATVSCGQVQTADGTVMASTSWLVAESMMVHDSAVELVTHEAGHNLTLGHASSRDFGAEALGLPGATGVIDEYGDVFSTMGRWNLGHYAAPQKARIGWLDASAVAEVDGVDGVDGTFTLAPVVASGGLKALKVRRRPGSNDWLWLEYRQPVGGYEATLAPQVFGGALVHYADATTLSGSHLLDFTPQTASWTDPALLPGTTWDDPYSTLSVTVNAATSAGLVVSIAHRQSACVRAPHEVQVTSFAPTSWPGGRPEFEVVLVNHDSPTCSPSTFQVSALLPQGWGSDRLPAQVTVAASASLSWGLQAYAPYSAAPGTYAVGLAATRDGHTVQGTADIDIVERCVTASPTVTLSPQTVTAAPGTDVTWTVNVTNNDSASCDWVWYDFYSNLPSAWDTAFSDWGVNLPPGGAFTFTMTKSIPREARGGSHTVDLDIYKDEYGLVWHGTTTVDVAEPLTRSR</sequence>
<dbReference type="InterPro" id="IPR008757">
    <property type="entry name" value="Peptidase_M6-like_domain"/>
</dbReference>
<dbReference type="OrthoDB" id="5377760at2"/>
<accession>Q1DE31</accession>
<dbReference type="EnsemblBacteria" id="ABF89191">
    <property type="protein sequence ID" value="ABF89191"/>
    <property type="gene ID" value="MXAN_0829"/>
</dbReference>
<dbReference type="GeneID" id="41358293"/>
<dbReference type="HOGENOM" id="CLU_409834_0_0_7"/>
<keyword evidence="3" id="KW-1185">Reference proteome</keyword>
<organism evidence="2 3">
    <name type="scientific">Myxococcus xanthus (strain DK1622)</name>
    <dbReference type="NCBI Taxonomy" id="246197"/>
    <lineage>
        <taxon>Bacteria</taxon>
        <taxon>Pseudomonadati</taxon>
        <taxon>Myxococcota</taxon>
        <taxon>Myxococcia</taxon>
        <taxon>Myxococcales</taxon>
        <taxon>Cystobacterineae</taxon>
        <taxon>Myxococcaceae</taxon>
        <taxon>Myxococcus</taxon>
    </lineage>
</organism>
<evidence type="ECO:0000256" key="1">
    <source>
        <dbReference type="SAM" id="SignalP"/>
    </source>
</evidence>
<protein>
    <submittedName>
        <fullName evidence="2">Lipoprotein</fullName>
    </submittedName>
</protein>
<dbReference type="SUPFAM" id="SSF55486">
    <property type="entry name" value="Metalloproteases ('zincins'), catalytic domain"/>
    <property type="match status" value="1"/>
</dbReference>
<evidence type="ECO:0000313" key="2">
    <source>
        <dbReference type="EMBL" id="ABF89191.1"/>
    </source>
</evidence>
<dbReference type="eggNOG" id="COG1211">
    <property type="taxonomic scope" value="Bacteria"/>
</dbReference>
<feature type="signal peptide" evidence="1">
    <location>
        <begin position="1"/>
        <end position="20"/>
    </location>
</feature>
<dbReference type="InterPro" id="IPR013783">
    <property type="entry name" value="Ig-like_fold"/>
</dbReference>
<proteinExistence type="predicted"/>